<dbReference type="EMBL" id="JANBPG010000392">
    <property type="protein sequence ID" value="KAJ1896900.1"/>
    <property type="molecule type" value="Genomic_DNA"/>
</dbReference>
<dbReference type="Proteomes" id="UP001150581">
    <property type="component" value="Unassembled WGS sequence"/>
</dbReference>
<keyword evidence="2" id="KW-1185">Reference proteome</keyword>
<comment type="caution">
    <text evidence="1">The sequence shown here is derived from an EMBL/GenBank/DDBJ whole genome shotgun (WGS) entry which is preliminary data.</text>
</comment>
<protein>
    <submittedName>
        <fullName evidence="1">Uncharacterized protein</fullName>
    </submittedName>
</protein>
<evidence type="ECO:0000313" key="1">
    <source>
        <dbReference type="EMBL" id="KAJ1896900.1"/>
    </source>
</evidence>
<feature type="non-terminal residue" evidence="1">
    <location>
        <position position="200"/>
    </location>
</feature>
<proteinExistence type="predicted"/>
<gene>
    <name evidence="1" type="ORF">LPJ66_003703</name>
</gene>
<reference evidence="1" key="1">
    <citation type="submission" date="2022-07" db="EMBL/GenBank/DDBJ databases">
        <title>Phylogenomic reconstructions and comparative analyses of Kickxellomycotina fungi.</title>
        <authorList>
            <person name="Reynolds N.K."/>
            <person name="Stajich J.E."/>
            <person name="Barry K."/>
            <person name="Grigoriev I.V."/>
            <person name="Crous P."/>
            <person name="Smith M.E."/>
        </authorList>
    </citation>
    <scope>NUCLEOTIDE SEQUENCE</scope>
    <source>
        <strain evidence="1">Benny 63K</strain>
    </source>
</reference>
<accession>A0ACC1IMQ6</accession>
<sequence>MSYSTLPTRRPRHRGHKQRESPKSFCANSNPADNVWPFLPCLPRDIIESTQYEFTLVGRGTHPRRNHNGFAETQMMSIAMVLAEQYVREAEPFPLFDSKSSLECIDDDEDVIKFANAQWGTDPRYDSLVSLCPVSTISLAQSPRLSERSCAPPPEPVADPVRLGFLTLPVRSVRACTTSSGGSTAVGSVMLEENSNSGAE</sequence>
<evidence type="ECO:0000313" key="2">
    <source>
        <dbReference type="Proteomes" id="UP001150581"/>
    </source>
</evidence>
<organism evidence="1 2">
    <name type="scientific">Kickxella alabastrina</name>
    <dbReference type="NCBI Taxonomy" id="61397"/>
    <lineage>
        <taxon>Eukaryota</taxon>
        <taxon>Fungi</taxon>
        <taxon>Fungi incertae sedis</taxon>
        <taxon>Zoopagomycota</taxon>
        <taxon>Kickxellomycotina</taxon>
        <taxon>Kickxellomycetes</taxon>
        <taxon>Kickxellales</taxon>
        <taxon>Kickxellaceae</taxon>
        <taxon>Kickxella</taxon>
    </lineage>
</organism>
<name>A0ACC1IMQ6_9FUNG</name>